<accession>A0ABP7GDG6</accession>
<sequence>MPLGKQILSTRQDPCGCAHQRDAASTLTRVNVIWRTILVHLRARWRVRRGRSLPMTGVSSIRLTALPTDLDIMRHMNNGRYLSLFDLGRWDLLVRSGMWDAMHGHGWYAVVGSETITFRKSLRAWQRFDIQSRVVGYDDRSVYMEHRAVVDGEIYARAVVRARLMRRSGGALPHEELFAAMGQPDGLADLEPWITDWAEASRLPGTKRPAPSIWA</sequence>
<dbReference type="EMBL" id="BAABAF010000002">
    <property type="protein sequence ID" value="GAA3757876.1"/>
    <property type="molecule type" value="Genomic_DNA"/>
</dbReference>
<comment type="caution">
    <text evidence="1">The sequence shown here is derived from an EMBL/GenBank/DDBJ whole genome shotgun (WGS) entry which is preliminary data.</text>
</comment>
<proteinExistence type="predicted"/>
<organism evidence="1 2">
    <name type="scientific">Microbacterium kribbense</name>
    <dbReference type="NCBI Taxonomy" id="433645"/>
    <lineage>
        <taxon>Bacteria</taxon>
        <taxon>Bacillati</taxon>
        <taxon>Actinomycetota</taxon>
        <taxon>Actinomycetes</taxon>
        <taxon>Micrococcales</taxon>
        <taxon>Microbacteriaceae</taxon>
        <taxon>Microbacterium</taxon>
    </lineage>
</organism>
<dbReference type="InterPro" id="IPR029069">
    <property type="entry name" value="HotDog_dom_sf"/>
</dbReference>
<dbReference type="Pfam" id="PF13279">
    <property type="entry name" value="4HBT_2"/>
    <property type="match status" value="1"/>
</dbReference>
<dbReference type="Gene3D" id="3.10.129.10">
    <property type="entry name" value="Hotdog Thioesterase"/>
    <property type="match status" value="1"/>
</dbReference>
<dbReference type="Proteomes" id="UP001500540">
    <property type="component" value="Unassembled WGS sequence"/>
</dbReference>
<keyword evidence="2" id="KW-1185">Reference proteome</keyword>
<evidence type="ECO:0000313" key="1">
    <source>
        <dbReference type="EMBL" id="GAA3757876.1"/>
    </source>
</evidence>
<evidence type="ECO:0000313" key="2">
    <source>
        <dbReference type="Proteomes" id="UP001500540"/>
    </source>
</evidence>
<protein>
    <submittedName>
        <fullName evidence="1">Thioesterase family protein</fullName>
    </submittedName>
</protein>
<dbReference type="InterPro" id="IPR051490">
    <property type="entry name" value="THEM6_lcsJ_thioesterase"/>
</dbReference>
<dbReference type="PANTHER" id="PTHR12475">
    <property type="match status" value="1"/>
</dbReference>
<name>A0ABP7GDG6_9MICO</name>
<dbReference type="SUPFAM" id="SSF54637">
    <property type="entry name" value="Thioesterase/thiol ester dehydrase-isomerase"/>
    <property type="match status" value="1"/>
</dbReference>
<dbReference type="PANTHER" id="PTHR12475:SF4">
    <property type="entry name" value="PROTEIN THEM6"/>
    <property type="match status" value="1"/>
</dbReference>
<reference evidence="2" key="1">
    <citation type="journal article" date="2019" name="Int. J. Syst. Evol. Microbiol.">
        <title>The Global Catalogue of Microorganisms (GCM) 10K type strain sequencing project: providing services to taxonomists for standard genome sequencing and annotation.</title>
        <authorList>
            <consortium name="The Broad Institute Genomics Platform"/>
            <consortium name="The Broad Institute Genome Sequencing Center for Infectious Disease"/>
            <person name="Wu L."/>
            <person name="Ma J."/>
        </authorList>
    </citation>
    <scope>NUCLEOTIDE SEQUENCE [LARGE SCALE GENOMIC DNA]</scope>
    <source>
        <strain evidence="2">JCM 16950</strain>
    </source>
</reference>
<gene>
    <name evidence="1" type="ORF">GCM10022240_08320</name>
</gene>
<dbReference type="CDD" id="cd00586">
    <property type="entry name" value="4HBT"/>
    <property type="match status" value="1"/>
</dbReference>